<gene>
    <name evidence="1" type="ORF">ABI_20490</name>
</gene>
<evidence type="ECO:0000313" key="2">
    <source>
        <dbReference type="Proteomes" id="UP000006512"/>
    </source>
</evidence>
<protein>
    <submittedName>
        <fullName evidence="1">Uncharacterized protein</fullName>
    </submittedName>
</protein>
<dbReference type="Proteomes" id="UP000006512">
    <property type="component" value="Unassembled WGS sequence"/>
</dbReference>
<dbReference type="EMBL" id="GL883077">
    <property type="protein sequence ID" value="EGF93608.1"/>
    <property type="molecule type" value="Genomic_DNA"/>
</dbReference>
<dbReference type="HOGENOM" id="CLU_3211828_0_0_5"/>
<reference evidence="2" key="1">
    <citation type="submission" date="2011-03" db="EMBL/GenBank/DDBJ databases">
        <title>Draft genome sequence of Brevundimonas diminuta.</title>
        <authorList>
            <person name="Brown P.J.B."/>
            <person name="Buechlein A."/>
            <person name="Hemmerich C."/>
            <person name="Brun Y.V."/>
        </authorList>
    </citation>
    <scope>NUCLEOTIDE SEQUENCE [LARGE SCALE GENOMIC DNA]</scope>
    <source>
        <strain evidence="2">C19</strain>
    </source>
</reference>
<sequence length="44" mass="4682">MGLRGVGLEALFLSDGGRTGTHRVARQVAGFAGMAKRINIVKIR</sequence>
<dbReference type="STRING" id="715226.ABI_20490"/>
<dbReference type="AlphaFoldDB" id="F4QM36"/>
<keyword evidence="2" id="KW-1185">Reference proteome</keyword>
<evidence type="ECO:0000313" key="1">
    <source>
        <dbReference type="EMBL" id="EGF93608.1"/>
    </source>
</evidence>
<proteinExistence type="predicted"/>
<accession>F4QM36</accession>
<organism evidence="1 2">
    <name type="scientific">Asticcacaulis biprosthecium C19</name>
    <dbReference type="NCBI Taxonomy" id="715226"/>
    <lineage>
        <taxon>Bacteria</taxon>
        <taxon>Pseudomonadati</taxon>
        <taxon>Pseudomonadota</taxon>
        <taxon>Alphaproteobacteria</taxon>
        <taxon>Caulobacterales</taxon>
        <taxon>Caulobacteraceae</taxon>
        <taxon>Asticcacaulis</taxon>
    </lineage>
</organism>
<name>F4QM36_9CAUL</name>